<reference evidence="2" key="1">
    <citation type="submission" date="2017-02" db="UniProtKB">
        <authorList>
            <consortium name="WormBaseParasite"/>
        </authorList>
    </citation>
    <scope>IDENTIFICATION</scope>
</reference>
<evidence type="ECO:0000313" key="2">
    <source>
        <dbReference type="WBParaSite" id="ALUE_0002048901-mRNA-1"/>
    </source>
</evidence>
<dbReference type="AlphaFoldDB" id="A0A0M3IP11"/>
<proteinExistence type="predicted"/>
<name>A0A0M3IP11_ASCLU</name>
<evidence type="ECO:0000313" key="1">
    <source>
        <dbReference type="Proteomes" id="UP000036681"/>
    </source>
</evidence>
<dbReference type="WBParaSite" id="ALUE_0002048901-mRNA-1">
    <property type="protein sequence ID" value="ALUE_0002048901-mRNA-1"/>
    <property type="gene ID" value="ALUE_0002048901"/>
</dbReference>
<organism evidence="1 2">
    <name type="scientific">Ascaris lumbricoides</name>
    <name type="common">Giant roundworm</name>
    <dbReference type="NCBI Taxonomy" id="6252"/>
    <lineage>
        <taxon>Eukaryota</taxon>
        <taxon>Metazoa</taxon>
        <taxon>Ecdysozoa</taxon>
        <taxon>Nematoda</taxon>
        <taxon>Chromadorea</taxon>
        <taxon>Rhabditida</taxon>
        <taxon>Spirurina</taxon>
        <taxon>Ascaridomorpha</taxon>
        <taxon>Ascaridoidea</taxon>
        <taxon>Ascarididae</taxon>
        <taxon>Ascaris</taxon>
    </lineage>
</organism>
<dbReference type="Proteomes" id="UP000036681">
    <property type="component" value="Unplaced"/>
</dbReference>
<sequence length="50" mass="5617">MQFLFLCTILPSEMLLNVNRYNSNKAEVAAFRSKEASSFLPLPSSPPSNR</sequence>
<accession>A0A0M3IP11</accession>
<protein>
    <submittedName>
        <fullName evidence="2">Uncharacterized protein</fullName>
    </submittedName>
</protein>
<keyword evidence="1" id="KW-1185">Reference proteome</keyword>